<dbReference type="Proteomes" id="UP000805193">
    <property type="component" value="Unassembled WGS sequence"/>
</dbReference>
<accession>A0AC60QF62</accession>
<evidence type="ECO:0000313" key="2">
    <source>
        <dbReference type="Proteomes" id="UP000805193"/>
    </source>
</evidence>
<keyword evidence="2" id="KW-1185">Reference proteome</keyword>
<sequence>MEYKILLPPLPDGKLLENSLILHGDPSARPYRIDDFGPALKKIINPNELASLGAYQYNHVWLLTVRSAKEKERLLQLREIQVKNKTCLIIDGSKTALSVKVHWVPTSVPDANVASAFSTFGKIKSIVRDMWHYSGFEQVETTTRILSIELNEGVTADSLPHQLKILGTTVLVSVPGRAPQCLRCRQVGHVRGQCRAPWCSACRKFGHDPEDCIQTYANRTAASLQIPTEYLMDAEETAQTEVSAEVSTAHSTAHVEAASRTEKCEDRSASSRSATKETVSNVVITNSFSALVPEDQAEDQAEEPIKSDEEASEMDETSDKEMLGKRKGEQVLYTSDPGSRSQGERAESKRRRKRRTKSSSPKGPITEQDSILSGHDDLKSQLHNIYADDITVWCCTGSPADQEATVLAGLYTIHTHITQLGLTCSPTKTEYIVVSNDSGQKADDYRALIQLHINGTLIPRRRTIRVLGLLLQQYGKADEWLALITKQINEIHHMLTRVSRRNRGLKEHEMRKTVEALVYTRVMYKLPYATLTTTQIRKLETAPRPHQSYGIRGRSIARNLHVMRTVCEATAEGHQPLAVMQLDLRQAFDRVSHKFLLAALDHFGVGERLREWIALCYREIGTQLLISGVKGIGWSASTGNYLGAPIDPAQSATAVWKRAANSMVAKLSPWQPRYISVFNRVQVCNTVTYPAVFYKAQAVCCLGVTAKKIHRTWATFVSRSPWERTRRDNLFLHQESGGLGLVNIVIKLNVQRFLLFRDAMEPTLLSALHHLGFPYLGCYSGHKRPPPVPDGAARLFRFVRRLPAPTATNDFFVRMHMEVPPVKSWLHGKGVFVP</sequence>
<name>A0AC60QF62_IXOPE</name>
<comment type="caution">
    <text evidence="1">The sequence shown here is derived from an EMBL/GenBank/DDBJ whole genome shotgun (WGS) entry which is preliminary data.</text>
</comment>
<evidence type="ECO:0000313" key="1">
    <source>
        <dbReference type="EMBL" id="KAG0432790.1"/>
    </source>
</evidence>
<gene>
    <name evidence="1" type="ORF">HPB47_020507</name>
</gene>
<organism evidence="1 2">
    <name type="scientific">Ixodes persulcatus</name>
    <name type="common">Taiga tick</name>
    <dbReference type="NCBI Taxonomy" id="34615"/>
    <lineage>
        <taxon>Eukaryota</taxon>
        <taxon>Metazoa</taxon>
        <taxon>Ecdysozoa</taxon>
        <taxon>Arthropoda</taxon>
        <taxon>Chelicerata</taxon>
        <taxon>Arachnida</taxon>
        <taxon>Acari</taxon>
        <taxon>Parasitiformes</taxon>
        <taxon>Ixodida</taxon>
        <taxon>Ixodoidea</taxon>
        <taxon>Ixodidae</taxon>
        <taxon>Ixodinae</taxon>
        <taxon>Ixodes</taxon>
    </lineage>
</organism>
<dbReference type="EMBL" id="JABSTQ010009116">
    <property type="protein sequence ID" value="KAG0432790.1"/>
    <property type="molecule type" value="Genomic_DNA"/>
</dbReference>
<reference evidence="1 2" key="1">
    <citation type="journal article" date="2020" name="Cell">
        <title>Large-Scale Comparative Analyses of Tick Genomes Elucidate Their Genetic Diversity and Vector Capacities.</title>
        <authorList>
            <consortium name="Tick Genome and Microbiome Consortium (TIGMIC)"/>
            <person name="Jia N."/>
            <person name="Wang J."/>
            <person name="Shi W."/>
            <person name="Du L."/>
            <person name="Sun Y."/>
            <person name="Zhan W."/>
            <person name="Jiang J.F."/>
            <person name="Wang Q."/>
            <person name="Zhang B."/>
            <person name="Ji P."/>
            <person name="Bell-Sakyi L."/>
            <person name="Cui X.M."/>
            <person name="Yuan T.T."/>
            <person name="Jiang B.G."/>
            <person name="Yang W.F."/>
            <person name="Lam T.T."/>
            <person name="Chang Q.C."/>
            <person name="Ding S.J."/>
            <person name="Wang X.J."/>
            <person name="Zhu J.G."/>
            <person name="Ruan X.D."/>
            <person name="Zhao L."/>
            <person name="Wei J.T."/>
            <person name="Ye R.Z."/>
            <person name="Que T.C."/>
            <person name="Du C.H."/>
            <person name="Zhou Y.H."/>
            <person name="Cheng J.X."/>
            <person name="Dai P.F."/>
            <person name="Guo W.B."/>
            <person name="Han X.H."/>
            <person name="Huang E.J."/>
            <person name="Li L.F."/>
            <person name="Wei W."/>
            <person name="Gao Y.C."/>
            <person name="Liu J.Z."/>
            <person name="Shao H.Z."/>
            <person name="Wang X."/>
            <person name="Wang C.C."/>
            <person name="Yang T.C."/>
            <person name="Huo Q.B."/>
            <person name="Li W."/>
            <person name="Chen H.Y."/>
            <person name="Chen S.E."/>
            <person name="Zhou L.G."/>
            <person name="Ni X.B."/>
            <person name="Tian J.H."/>
            <person name="Sheng Y."/>
            <person name="Liu T."/>
            <person name="Pan Y.S."/>
            <person name="Xia L.Y."/>
            <person name="Li J."/>
            <person name="Zhao F."/>
            <person name="Cao W.C."/>
        </authorList>
    </citation>
    <scope>NUCLEOTIDE SEQUENCE [LARGE SCALE GENOMIC DNA]</scope>
    <source>
        <strain evidence="1">Iper-2018</strain>
    </source>
</reference>
<proteinExistence type="predicted"/>
<protein>
    <submittedName>
        <fullName evidence="1">Uncharacterized protein</fullName>
    </submittedName>
</protein>